<accession>A0A256GZ40</accession>
<reference evidence="1 2" key="1">
    <citation type="submission" date="2017-07" db="EMBL/GenBank/DDBJ databases">
        <title>Draft genome of Ochrobactrum lupini type strain LUP21.</title>
        <authorList>
            <person name="Krzyzanowska D.M."/>
            <person name="Jafra S."/>
        </authorList>
    </citation>
    <scope>NUCLEOTIDE SEQUENCE [LARGE SCALE GENOMIC DNA]</scope>
    <source>
        <strain evidence="1 2">LUP21</strain>
    </source>
</reference>
<evidence type="ECO:0000313" key="1">
    <source>
        <dbReference type="EMBL" id="OYR32016.1"/>
    </source>
</evidence>
<proteinExistence type="predicted"/>
<gene>
    <name evidence="1" type="ORF">CES86_0370</name>
</gene>
<protein>
    <submittedName>
        <fullName evidence="1">Uncharacterized protein</fullName>
    </submittedName>
</protein>
<dbReference type="Proteomes" id="UP000216363">
    <property type="component" value="Unassembled WGS sequence"/>
</dbReference>
<name>A0A256GZ40_9HYPH</name>
<sequence>MEHGFRPSCFEEEIMRNGPALQASMEYFSKPLRKLKPILRS</sequence>
<evidence type="ECO:0000313" key="2">
    <source>
        <dbReference type="Proteomes" id="UP000216363"/>
    </source>
</evidence>
<organism evidence="1 2">
    <name type="scientific">Brucella lupini</name>
    <dbReference type="NCBI Taxonomy" id="255457"/>
    <lineage>
        <taxon>Bacteria</taxon>
        <taxon>Pseudomonadati</taxon>
        <taxon>Pseudomonadota</taxon>
        <taxon>Alphaproteobacteria</taxon>
        <taxon>Hyphomicrobiales</taxon>
        <taxon>Brucellaceae</taxon>
        <taxon>Brucella/Ochrobactrum group</taxon>
        <taxon>Brucella</taxon>
    </lineage>
</organism>
<dbReference type="AlphaFoldDB" id="A0A256GZ40"/>
<dbReference type="EMBL" id="NNRN01000031">
    <property type="protein sequence ID" value="OYR32016.1"/>
    <property type="molecule type" value="Genomic_DNA"/>
</dbReference>
<comment type="caution">
    <text evidence="1">The sequence shown here is derived from an EMBL/GenBank/DDBJ whole genome shotgun (WGS) entry which is preliminary data.</text>
</comment>